<dbReference type="STRING" id="1121400.SAMN02746065_1273"/>
<dbReference type="AlphaFoldDB" id="A0A1W2E979"/>
<dbReference type="RefSeq" id="WP_084071378.1">
    <property type="nucleotide sequence ID" value="NZ_FWXY01000027.1"/>
</dbReference>
<gene>
    <name evidence="1" type="ORF">SAMN02746065_1273</name>
</gene>
<organism evidence="1 2">
    <name type="scientific">Desulfocicer vacuolatum DSM 3385</name>
    <dbReference type="NCBI Taxonomy" id="1121400"/>
    <lineage>
        <taxon>Bacteria</taxon>
        <taxon>Pseudomonadati</taxon>
        <taxon>Thermodesulfobacteriota</taxon>
        <taxon>Desulfobacteria</taxon>
        <taxon>Desulfobacterales</taxon>
        <taxon>Desulfobacteraceae</taxon>
        <taxon>Desulfocicer</taxon>
    </lineage>
</organism>
<evidence type="ECO:0008006" key="3">
    <source>
        <dbReference type="Google" id="ProtNLM"/>
    </source>
</evidence>
<dbReference type="EMBL" id="FWXY01000027">
    <property type="protein sequence ID" value="SMD06215.1"/>
    <property type="molecule type" value="Genomic_DNA"/>
</dbReference>
<protein>
    <recommendedName>
        <fullName evidence="3">PAS domain-containing protein</fullName>
    </recommendedName>
</protein>
<dbReference type="SUPFAM" id="SSF55785">
    <property type="entry name" value="PYP-like sensor domain (PAS domain)"/>
    <property type="match status" value="1"/>
</dbReference>
<dbReference type="Proteomes" id="UP000192418">
    <property type="component" value="Unassembled WGS sequence"/>
</dbReference>
<sequence length="167" mass="18966">MDIEQITDTDDFILLREIVNRLPWGIVVIDHALNVQYMNPRFQEIFDPPLTKQLPMDRGTSPGCLGHILGCKYNGSTDHLEGKGPCRHCELRLPSDTLAALTSSKGNALEGKYTVVKEFRIHGKNILKYLEIRHVPLMDQRVMILVKDCTQKALARLNEMEDSSHRG</sequence>
<name>A0A1W2E979_9BACT</name>
<dbReference type="OrthoDB" id="1120073at2"/>
<proteinExistence type="predicted"/>
<evidence type="ECO:0000313" key="2">
    <source>
        <dbReference type="Proteomes" id="UP000192418"/>
    </source>
</evidence>
<dbReference type="InterPro" id="IPR035965">
    <property type="entry name" value="PAS-like_dom_sf"/>
</dbReference>
<reference evidence="1 2" key="1">
    <citation type="submission" date="2017-04" db="EMBL/GenBank/DDBJ databases">
        <authorList>
            <person name="Afonso C.L."/>
            <person name="Miller P.J."/>
            <person name="Scott M.A."/>
            <person name="Spackman E."/>
            <person name="Goraichik I."/>
            <person name="Dimitrov K.M."/>
            <person name="Suarez D.L."/>
            <person name="Swayne D.E."/>
        </authorList>
    </citation>
    <scope>NUCLEOTIDE SEQUENCE [LARGE SCALE GENOMIC DNA]</scope>
    <source>
        <strain evidence="1 2">DSM 3385</strain>
    </source>
</reference>
<keyword evidence="2" id="KW-1185">Reference proteome</keyword>
<evidence type="ECO:0000313" key="1">
    <source>
        <dbReference type="EMBL" id="SMD06215.1"/>
    </source>
</evidence>
<accession>A0A1W2E979</accession>